<keyword evidence="1" id="KW-1133">Transmembrane helix</keyword>
<keyword evidence="3" id="KW-1185">Reference proteome</keyword>
<sequence length="141" mass="16081">MAQPSCKPRHPNNLRNAAVALLVPLPSLFFYLSFLRRCSATESPDSLSPLWAWCYHHPLLLANALFFLNVNLLFRLVDDRFVLDAHTCNVGTLLRHSPNCRIQCFEIEARDSFDLDLVVAAHSQLLPPRKVAVECTRRLEI</sequence>
<gene>
    <name evidence="2" type="ORF">SASPL_133395</name>
</gene>
<name>A0A8X8X2M2_SALSN</name>
<evidence type="ECO:0000313" key="2">
    <source>
        <dbReference type="EMBL" id="KAG6405801.1"/>
    </source>
</evidence>
<reference evidence="2" key="2">
    <citation type="submission" date="2020-08" db="EMBL/GenBank/DDBJ databases">
        <title>Plant Genome Project.</title>
        <authorList>
            <person name="Zhang R.-G."/>
        </authorList>
    </citation>
    <scope>NUCLEOTIDE SEQUENCE</scope>
    <source>
        <strain evidence="2">Huo1</strain>
        <tissue evidence="2">Leaf</tissue>
    </source>
</reference>
<proteinExistence type="predicted"/>
<keyword evidence="1" id="KW-0812">Transmembrane</keyword>
<dbReference type="AlphaFoldDB" id="A0A8X8X2M2"/>
<keyword evidence="1" id="KW-0472">Membrane</keyword>
<dbReference type="EMBL" id="PNBA02000012">
    <property type="protein sequence ID" value="KAG6405801.1"/>
    <property type="molecule type" value="Genomic_DNA"/>
</dbReference>
<accession>A0A8X8X2M2</accession>
<reference evidence="2" key="1">
    <citation type="submission" date="2018-01" db="EMBL/GenBank/DDBJ databases">
        <authorList>
            <person name="Mao J.F."/>
        </authorList>
    </citation>
    <scope>NUCLEOTIDE SEQUENCE</scope>
    <source>
        <strain evidence="2">Huo1</strain>
        <tissue evidence="2">Leaf</tissue>
    </source>
</reference>
<protein>
    <submittedName>
        <fullName evidence="2">Uncharacterized protein</fullName>
    </submittedName>
</protein>
<organism evidence="2">
    <name type="scientific">Salvia splendens</name>
    <name type="common">Scarlet sage</name>
    <dbReference type="NCBI Taxonomy" id="180675"/>
    <lineage>
        <taxon>Eukaryota</taxon>
        <taxon>Viridiplantae</taxon>
        <taxon>Streptophyta</taxon>
        <taxon>Embryophyta</taxon>
        <taxon>Tracheophyta</taxon>
        <taxon>Spermatophyta</taxon>
        <taxon>Magnoliopsida</taxon>
        <taxon>eudicotyledons</taxon>
        <taxon>Gunneridae</taxon>
        <taxon>Pentapetalae</taxon>
        <taxon>asterids</taxon>
        <taxon>lamiids</taxon>
        <taxon>Lamiales</taxon>
        <taxon>Lamiaceae</taxon>
        <taxon>Nepetoideae</taxon>
        <taxon>Mentheae</taxon>
        <taxon>Salviinae</taxon>
        <taxon>Salvia</taxon>
        <taxon>Salvia subgen. Calosphace</taxon>
        <taxon>core Calosphace</taxon>
    </lineage>
</organism>
<evidence type="ECO:0000313" key="3">
    <source>
        <dbReference type="Proteomes" id="UP000298416"/>
    </source>
</evidence>
<dbReference type="Proteomes" id="UP000298416">
    <property type="component" value="Unassembled WGS sequence"/>
</dbReference>
<evidence type="ECO:0000256" key="1">
    <source>
        <dbReference type="SAM" id="Phobius"/>
    </source>
</evidence>
<comment type="caution">
    <text evidence="2">The sequence shown here is derived from an EMBL/GenBank/DDBJ whole genome shotgun (WGS) entry which is preliminary data.</text>
</comment>
<feature type="transmembrane region" description="Helical" evidence="1">
    <location>
        <begin position="50"/>
        <end position="74"/>
    </location>
</feature>